<evidence type="ECO:0000256" key="4">
    <source>
        <dbReference type="ARBA" id="ARBA00022989"/>
    </source>
</evidence>
<feature type="transmembrane region" description="Helical" evidence="7">
    <location>
        <begin position="161"/>
        <end position="181"/>
    </location>
</feature>
<feature type="transmembrane region" description="Helical" evidence="7">
    <location>
        <begin position="98"/>
        <end position="124"/>
    </location>
</feature>
<dbReference type="InterPro" id="IPR011701">
    <property type="entry name" value="MFS"/>
</dbReference>
<dbReference type="Gene3D" id="1.20.1250.20">
    <property type="entry name" value="MFS general substrate transporter like domains"/>
    <property type="match status" value="1"/>
</dbReference>
<evidence type="ECO:0000256" key="6">
    <source>
        <dbReference type="SAM" id="MobiDB-lite"/>
    </source>
</evidence>
<dbReference type="SUPFAM" id="SSF103473">
    <property type="entry name" value="MFS general substrate transporter"/>
    <property type="match status" value="1"/>
</dbReference>
<feature type="transmembrane region" description="Helical" evidence="7">
    <location>
        <begin position="33"/>
        <end position="54"/>
    </location>
</feature>
<evidence type="ECO:0000313" key="10">
    <source>
        <dbReference type="Proteomes" id="UP000650511"/>
    </source>
</evidence>
<evidence type="ECO:0000256" key="5">
    <source>
        <dbReference type="ARBA" id="ARBA00023136"/>
    </source>
</evidence>
<feature type="transmembrane region" description="Helical" evidence="7">
    <location>
        <begin position="226"/>
        <end position="248"/>
    </location>
</feature>
<dbReference type="InterPro" id="IPR036259">
    <property type="entry name" value="MFS_trans_sf"/>
</dbReference>
<evidence type="ECO:0000259" key="8">
    <source>
        <dbReference type="PROSITE" id="PS50850"/>
    </source>
</evidence>
<name>A0A8J3A9B9_9ACTN</name>
<gene>
    <name evidence="9" type="ORF">GCM10011354_24680</name>
</gene>
<dbReference type="PRINTS" id="PR01035">
    <property type="entry name" value="TCRTETA"/>
</dbReference>
<feature type="transmembrane region" description="Helical" evidence="7">
    <location>
        <begin position="268"/>
        <end position="291"/>
    </location>
</feature>
<dbReference type="Pfam" id="PF07690">
    <property type="entry name" value="MFS_1"/>
    <property type="match status" value="1"/>
</dbReference>
<evidence type="ECO:0000256" key="3">
    <source>
        <dbReference type="ARBA" id="ARBA00022692"/>
    </source>
</evidence>
<sequence length="420" mass="42682">MPEDQTGAATPASSERDGGPTGQAEPMSGSARLLAYAIGAFGLGIGNSMVFLMPLRARELGASFEFIGLLVAAASILPVLLAVPLGEVVDRFGPRRGFLLGAGTSAIVAALAALVVNHWVLLVLQLAFGATRGLGWIASQSYVTGMATGTARAANTGRFSLFSNAGTMIAPLLTGVVAQFVGFRWAFLFIAAYAGVFFVLGLGLKWSGRVSISAKRRRRDVGFRRALGLVAVPGVQAALFLTGARLWLAKTFTGFFPVLIVEAGVDPAVAGSVIAMSGLVATMMAPTAGFWCRFARPATVCASALGCAAVGIAFGPQLVQPPLVYLPAAMFGIGSGLSLPLLLTIVTNSASESQRGLVLGLRQTVNNVAGSTAPIVVGPLVAGVGMVLAFPLSAAVAAAAIAVAAVRGRTGPSPDASAAR</sequence>
<dbReference type="InterPro" id="IPR001958">
    <property type="entry name" value="Tet-R_TetA/multi-R_MdtG-like"/>
</dbReference>
<evidence type="ECO:0000256" key="2">
    <source>
        <dbReference type="ARBA" id="ARBA00022475"/>
    </source>
</evidence>
<keyword evidence="3 7" id="KW-0812">Transmembrane</keyword>
<reference evidence="9" key="2">
    <citation type="submission" date="2020-09" db="EMBL/GenBank/DDBJ databases">
        <authorList>
            <person name="Sun Q."/>
            <person name="Zhou Y."/>
        </authorList>
    </citation>
    <scope>NUCLEOTIDE SEQUENCE</scope>
    <source>
        <strain evidence="9">CGMCC 1.14988</strain>
    </source>
</reference>
<dbReference type="GO" id="GO:0005886">
    <property type="term" value="C:plasma membrane"/>
    <property type="evidence" value="ECO:0007669"/>
    <property type="project" value="UniProtKB-SubCell"/>
</dbReference>
<dbReference type="AlphaFoldDB" id="A0A8J3A9B9"/>
<evidence type="ECO:0000256" key="1">
    <source>
        <dbReference type="ARBA" id="ARBA00004651"/>
    </source>
</evidence>
<keyword evidence="2" id="KW-1003">Cell membrane</keyword>
<feature type="region of interest" description="Disordered" evidence="6">
    <location>
        <begin position="1"/>
        <end position="26"/>
    </location>
</feature>
<dbReference type="InterPro" id="IPR020846">
    <property type="entry name" value="MFS_dom"/>
</dbReference>
<keyword evidence="4 7" id="KW-1133">Transmembrane helix</keyword>
<feature type="transmembrane region" description="Helical" evidence="7">
    <location>
        <begin position="324"/>
        <end position="343"/>
    </location>
</feature>
<feature type="domain" description="Major facilitator superfamily (MFS) profile" evidence="8">
    <location>
        <begin position="28"/>
        <end position="412"/>
    </location>
</feature>
<organism evidence="9 10">
    <name type="scientific">Egicoccus halophilus</name>
    <dbReference type="NCBI Taxonomy" id="1670830"/>
    <lineage>
        <taxon>Bacteria</taxon>
        <taxon>Bacillati</taxon>
        <taxon>Actinomycetota</taxon>
        <taxon>Nitriliruptoria</taxon>
        <taxon>Egicoccales</taxon>
        <taxon>Egicoccaceae</taxon>
        <taxon>Egicoccus</taxon>
    </lineage>
</organism>
<accession>A0A8J3A9B9</accession>
<proteinExistence type="predicted"/>
<dbReference type="GO" id="GO:0022857">
    <property type="term" value="F:transmembrane transporter activity"/>
    <property type="evidence" value="ECO:0007669"/>
    <property type="project" value="InterPro"/>
</dbReference>
<evidence type="ECO:0000313" key="9">
    <source>
        <dbReference type="EMBL" id="GGI07556.1"/>
    </source>
</evidence>
<dbReference type="InterPro" id="IPR050189">
    <property type="entry name" value="MFS_Efflux_Transporters"/>
</dbReference>
<feature type="transmembrane region" description="Helical" evidence="7">
    <location>
        <begin position="66"/>
        <end position="86"/>
    </location>
</feature>
<dbReference type="Proteomes" id="UP000650511">
    <property type="component" value="Unassembled WGS sequence"/>
</dbReference>
<feature type="transmembrane region" description="Helical" evidence="7">
    <location>
        <begin position="364"/>
        <end position="382"/>
    </location>
</feature>
<feature type="transmembrane region" description="Helical" evidence="7">
    <location>
        <begin position="187"/>
        <end position="206"/>
    </location>
</feature>
<dbReference type="PANTHER" id="PTHR43124">
    <property type="entry name" value="PURINE EFFLUX PUMP PBUE"/>
    <property type="match status" value="1"/>
</dbReference>
<dbReference type="EMBL" id="BMHA01000009">
    <property type="protein sequence ID" value="GGI07556.1"/>
    <property type="molecule type" value="Genomic_DNA"/>
</dbReference>
<evidence type="ECO:0000256" key="7">
    <source>
        <dbReference type="SAM" id="Phobius"/>
    </source>
</evidence>
<feature type="transmembrane region" description="Helical" evidence="7">
    <location>
        <begin position="298"/>
        <end position="318"/>
    </location>
</feature>
<keyword evidence="10" id="KW-1185">Reference proteome</keyword>
<reference evidence="9" key="1">
    <citation type="journal article" date="2014" name="Int. J. Syst. Evol. Microbiol.">
        <title>Complete genome sequence of Corynebacterium casei LMG S-19264T (=DSM 44701T), isolated from a smear-ripened cheese.</title>
        <authorList>
            <consortium name="US DOE Joint Genome Institute (JGI-PGF)"/>
            <person name="Walter F."/>
            <person name="Albersmeier A."/>
            <person name="Kalinowski J."/>
            <person name="Ruckert C."/>
        </authorList>
    </citation>
    <scope>NUCLEOTIDE SEQUENCE</scope>
    <source>
        <strain evidence="9">CGMCC 1.14988</strain>
    </source>
</reference>
<comment type="caution">
    <text evidence="9">The sequence shown here is derived from an EMBL/GenBank/DDBJ whole genome shotgun (WGS) entry which is preliminary data.</text>
</comment>
<dbReference type="PANTHER" id="PTHR43124:SF3">
    <property type="entry name" value="CHLORAMPHENICOL EFFLUX PUMP RV0191"/>
    <property type="match status" value="1"/>
</dbReference>
<keyword evidence="5 7" id="KW-0472">Membrane</keyword>
<protein>
    <submittedName>
        <fullName evidence="9">MFS transporter</fullName>
    </submittedName>
</protein>
<dbReference type="PROSITE" id="PS50850">
    <property type="entry name" value="MFS"/>
    <property type="match status" value="1"/>
</dbReference>
<comment type="subcellular location">
    <subcellularLocation>
        <location evidence="1">Cell membrane</location>
        <topology evidence="1">Multi-pass membrane protein</topology>
    </subcellularLocation>
</comment>